<dbReference type="InterPro" id="IPR044524">
    <property type="entry name" value="Isoase_HisA-like"/>
</dbReference>
<name>A0A2W5P0N0_9SPHN</name>
<proteinExistence type="inferred from homology"/>
<keyword evidence="5 9" id="KW-0963">Cytoplasm</keyword>
<evidence type="ECO:0000256" key="2">
    <source>
        <dbReference type="ARBA" id="ARBA00004496"/>
    </source>
</evidence>
<evidence type="ECO:0000256" key="3">
    <source>
        <dbReference type="ARBA" id="ARBA00005133"/>
    </source>
</evidence>
<comment type="pathway">
    <text evidence="3 9 11">Amino-acid biosynthesis; L-histidine biosynthesis; L-histidine from 5-phospho-alpha-D-ribose 1-diphosphate: step 4/9.</text>
</comment>
<evidence type="ECO:0000313" key="13">
    <source>
        <dbReference type="Proteomes" id="UP000249229"/>
    </source>
</evidence>
<evidence type="ECO:0000256" key="1">
    <source>
        <dbReference type="ARBA" id="ARBA00000901"/>
    </source>
</evidence>
<evidence type="ECO:0000256" key="8">
    <source>
        <dbReference type="ARBA" id="ARBA00023235"/>
    </source>
</evidence>
<dbReference type="NCBIfam" id="TIGR00007">
    <property type="entry name" value="1-(5-phosphoribosyl)-5-[(5-phosphoribosylamino)methylideneamino]imidazole-4-carboxamide isomerase"/>
    <property type="match status" value="1"/>
</dbReference>
<comment type="caution">
    <text evidence="12">The sequence shown here is derived from an EMBL/GenBank/DDBJ whole genome shotgun (WGS) entry which is preliminary data.</text>
</comment>
<sequence length="245" mass="25001">MASLIVFPAIDLKAGQVVRLAEGDMARATVYGDDPAAQATLFADAGADHLHVVDLDGAFAGESVNGDAVRGIVSAFPGRVQLGGGIRTPAAVEAWFALGVARVVIGTAALEQPQFVRDMAAAFPERIVVAVDARDGMVATKGWAEVSTTSTQDLARRFEDAGVAALLFTDVGRDGLLKGCNVEATVALAAAVDIPVIASGGVAGIADIHTLAGHAASGVEGVITGRALYDGRLDLSDALRVAREN</sequence>
<dbReference type="EMBL" id="QFQI01000022">
    <property type="protein sequence ID" value="PZQ58118.1"/>
    <property type="molecule type" value="Genomic_DNA"/>
</dbReference>
<dbReference type="EC" id="5.3.1.16" evidence="9 11"/>
<evidence type="ECO:0000256" key="11">
    <source>
        <dbReference type="RuleBase" id="RU003658"/>
    </source>
</evidence>
<dbReference type="FunFam" id="3.20.20.70:FF:000009">
    <property type="entry name" value="1-(5-phosphoribosyl)-5-[(5-phosphoribosylamino)methylideneamino] imidazole-4-carboxamide isomerase"/>
    <property type="match status" value="1"/>
</dbReference>
<dbReference type="Gene3D" id="3.20.20.70">
    <property type="entry name" value="Aldolase class I"/>
    <property type="match status" value="1"/>
</dbReference>
<dbReference type="InterPro" id="IPR011060">
    <property type="entry name" value="RibuloseP-bd_barrel"/>
</dbReference>
<gene>
    <name evidence="9 12" type="primary">hisA</name>
    <name evidence="12" type="ORF">DI544_15090</name>
</gene>
<dbReference type="UniPathway" id="UPA00031">
    <property type="reaction ID" value="UER00009"/>
</dbReference>
<keyword evidence="7 9" id="KW-0368">Histidine biosynthesis</keyword>
<keyword evidence="8 9" id="KW-0413">Isomerase</keyword>
<dbReference type="HAMAP" id="MF_01014">
    <property type="entry name" value="HisA"/>
    <property type="match status" value="1"/>
</dbReference>
<dbReference type="Pfam" id="PF00977">
    <property type="entry name" value="His_biosynth"/>
    <property type="match status" value="1"/>
</dbReference>
<evidence type="ECO:0000256" key="5">
    <source>
        <dbReference type="ARBA" id="ARBA00022490"/>
    </source>
</evidence>
<evidence type="ECO:0000256" key="9">
    <source>
        <dbReference type="HAMAP-Rule" id="MF_01014"/>
    </source>
</evidence>
<feature type="active site" description="Proton acceptor" evidence="9">
    <location>
        <position position="11"/>
    </location>
</feature>
<dbReference type="PANTHER" id="PTHR43090:SF2">
    <property type="entry name" value="1-(5-PHOSPHORIBOSYL)-5-[(5-PHOSPHORIBOSYLAMINO)METHYLIDENEAMINO] IMIDAZOLE-4-CARBOXAMIDE ISOMERASE"/>
    <property type="match status" value="1"/>
</dbReference>
<feature type="active site" description="Proton donor" evidence="9">
    <location>
        <position position="132"/>
    </location>
</feature>
<dbReference type="InterPro" id="IPR013785">
    <property type="entry name" value="Aldolase_TIM"/>
</dbReference>
<comment type="similarity">
    <text evidence="4 9 10">Belongs to the HisA/HisF family.</text>
</comment>
<dbReference type="AlphaFoldDB" id="A0A2W5P0N0"/>
<dbReference type="Proteomes" id="UP000249229">
    <property type="component" value="Unassembled WGS sequence"/>
</dbReference>
<organism evidence="12 13">
    <name type="scientific">Sphingomonas taxi</name>
    <dbReference type="NCBI Taxonomy" id="1549858"/>
    <lineage>
        <taxon>Bacteria</taxon>
        <taxon>Pseudomonadati</taxon>
        <taxon>Pseudomonadota</taxon>
        <taxon>Alphaproteobacteria</taxon>
        <taxon>Sphingomonadales</taxon>
        <taxon>Sphingomonadaceae</taxon>
        <taxon>Sphingomonas</taxon>
    </lineage>
</organism>
<keyword evidence="6 9" id="KW-0028">Amino-acid biosynthesis</keyword>
<evidence type="ECO:0000256" key="7">
    <source>
        <dbReference type="ARBA" id="ARBA00023102"/>
    </source>
</evidence>
<dbReference type="SUPFAM" id="SSF51366">
    <property type="entry name" value="Ribulose-phoshate binding barrel"/>
    <property type="match status" value="1"/>
</dbReference>
<dbReference type="GO" id="GO:0000105">
    <property type="term" value="P:L-histidine biosynthetic process"/>
    <property type="evidence" value="ECO:0007669"/>
    <property type="project" value="UniProtKB-UniRule"/>
</dbReference>
<evidence type="ECO:0000256" key="4">
    <source>
        <dbReference type="ARBA" id="ARBA00009667"/>
    </source>
</evidence>
<dbReference type="CDD" id="cd04732">
    <property type="entry name" value="HisA"/>
    <property type="match status" value="1"/>
</dbReference>
<dbReference type="GO" id="GO:0005737">
    <property type="term" value="C:cytoplasm"/>
    <property type="evidence" value="ECO:0007669"/>
    <property type="project" value="UniProtKB-SubCell"/>
</dbReference>
<dbReference type="GO" id="GO:0000162">
    <property type="term" value="P:L-tryptophan biosynthetic process"/>
    <property type="evidence" value="ECO:0007669"/>
    <property type="project" value="TreeGrafter"/>
</dbReference>
<evidence type="ECO:0000256" key="6">
    <source>
        <dbReference type="ARBA" id="ARBA00022605"/>
    </source>
</evidence>
<evidence type="ECO:0000313" key="12">
    <source>
        <dbReference type="EMBL" id="PZQ58118.1"/>
    </source>
</evidence>
<evidence type="ECO:0000256" key="10">
    <source>
        <dbReference type="RuleBase" id="RU003657"/>
    </source>
</evidence>
<reference evidence="12 13" key="1">
    <citation type="submission" date="2017-08" db="EMBL/GenBank/DDBJ databases">
        <title>Infants hospitalized years apart are colonized by the same room-sourced microbial strains.</title>
        <authorList>
            <person name="Brooks B."/>
            <person name="Olm M.R."/>
            <person name="Firek B.A."/>
            <person name="Baker R."/>
            <person name="Thomas B.C."/>
            <person name="Morowitz M.J."/>
            <person name="Banfield J.F."/>
        </authorList>
    </citation>
    <scope>NUCLEOTIDE SEQUENCE [LARGE SCALE GENOMIC DNA]</scope>
    <source>
        <strain evidence="12">S2_005_001_R1_22</strain>
    </source>
</reference>
<comment type="catalytic activity">
    <reaction evidence="1 9 11">
        <text>1-(5-phospho-beta-D-ribosyl)-5-[(5-phospho-beta-D-ribosylamino)methylideneamino]imidazole-4-carboxamide = 5-[(5-phospho-1-deoxy-D-ribulos-1-ylimino)methylamino]-1-(5-phospho-beta-D-ribosyl)imidazole-4-carboxamide</text>
        <dbReference type="Rhea" id="RHEA:15469"/>
        <dbReference type="ChEBI" id="CHEBI:58435"/>
        <dbReference type="ChEBI" id="CHEBI:58525"/>
        <dbReference type="EC" id="5.3.1.16"/>
    </reaction>
</comment>
<comment type="subcellular location">
    <subcellularLocation>
        <location evidence="2 9 11">Cytoplasm</location>
    </subcellularLocation>
</comment>
<dbReference type="InterPro" id="IPR006062">
    <property type="entry name" value="His_biosynth"/>
</dbReference>
<accession>A0A2W5P0N0</accession>
<dbReference type="GO" id="GO:0003949">
    <property type="term" value="F:1-(5-phosphoribosyl)-5-[(5-phosphoribosylamino)methylideneamino]imidazole-4-carboxamide isomerase activity"/>
    <property type="evidence" value="ECO:0007669"/>
    <property type="project" value="UniProtKB-UniRule"/>
</dbReference>
<dbReference type="PANTHER" id="PTHR43090">
    <property type="entry name" value="1-(5-PHOSPHORIBOSYL)-5-[(5-PHOSPHORIBOSYLAMINO)METHYLIDENEAMINO] IMIDAZOLE-4-CARBOXAMIDE ISOMERASE"/>
    <property type="match status" value="1"/>
</dbReference>
<protein>
    <recommendedName>
        <fullName evidence="9 11">1-(5-phosphoribosyl)-5-[(5-phosphoribosylamino)methylideneamino] imidazole-4-carboxamide isomerase</fullName>
        <ecNumber evidence="9 11">5.3.1.16</ecNumber>
    </recommendedName>
    <alternativeName>
        <fullName evidence="9">Phosphoribosylformimino-5-aminoimidazole carboxamide ribotide isomerase</fullName>
    </alternativeName>
</protein>
<dbReference type="InterPro" id="IPR006063">
    <property type="entry name" value="HisA_bact_arch"/>
</dbReference>
<dbReference type="InterPro" id="IPR023016">
    <property type="entry name" value="HisA/PriA"/>
</dbReference>